<feature type="compositionally biased region" description="Basic and acidic residues" evidence="1">
    <location>
        <begin position="1069"/>
        <end position="1086"/>
    </location>
</feature>
<dbReference type="InterPro" id="IPR035445">
    <property type="entry name" value="GYF-like_dom_sf"/>
</dbReference>
<feature type="compositionally biased region" description="Basic and acidic residues" evidence="1">
    <location>
        <begin position="201"/>
        <end position="219"/>
    </location>
</feature>
<dbReference type="SUPFAM" id="SSF55277">
    <property type="entry name" value="GYF domain"/>
    <property type="match status" value="1"/>
</dbReference>
<feature type="compositionally biased region" description="Basic and acidic residues" evidence="1">
    <location>
        <begin position="8"/>
        <end position="24"/>
    </location>
</feature>
<reference evidence="3 4" key="1">
    <citation type="submission" date="2023-10" db="EMBL/GenBank/DDBJ databases">
        <title>Chromosome-scale genome assembly provides insights into flower coloration mechanisms of Canna indica.</title>
        <authorList>
            <person name="Li C."/>
        </authorList>
    </citation>
    <scope>NUCLEOTIDE SEQUENCE [LARGE SCALE GENOMIC DNA]</scope>
    <source>
        <tissue evidence="3">Flower</tissue>
    </source>
</reference>
<feature type="region of interest" description="Disordered" evidence="1">
    <location>
        <begin position="1347"/>
        <end position="1369"/>
    </location>
</feature>
<feature type="compositionally biased region" description="Low complexity" evidence="1">
    <location>
        <begin position="1677"/>
        <end position="1693"/>
    </location>
</feature>
<feature type="compositionally biased region" description="Basic residues" evidence="1">
    <location>
        <begin position="1204"/>
        <end position="1213"/>
    </location>
</feature>
<feature type="compositionally biased region" description="Polar residues" evidence="1">
    <location>
        <begin position="1592"/>
        <end position="1616"/>
    </location>
</feature>
<organism evidence="3 4">
    <name type="scientific">Canna indica</name>
    <name type="common">Indian-shot</name>
    <dbReference type="NCBI Taxonomy" id="4628"/>
    <lineage>
        <taxon>Eukaryota</taxon>
        <taxon>Viridiplantae</taxon>
        <taxon>Streptophyta</taxon>
        <taxon>Embryophyta</taxon>
        <taxon>Tracheophyta</taxon>
        <taxon>Spermatophyta</taxon>
        <taxon>Magnoliopsida</taxon>
        <taxon>Liliopsida</taxon>
        <taxon>Zingiberales</taxon>
        <taxon>Cannaceae</taxon>
        <taxon>Canna</taxon>
    </lineage>
</organism>
<keyword evidence="4" id="KW-1185">Reference proteome</keyword>
<gene>
    <name evidence="3" type="ORF">Cni_G28392</name>
</gene>
<dbReference type="PROSITE" id="PS50829">
    <property type="entry name" value="GYF"/>
    <property type="match status" value="1"/>
</dbReference>
<dbReference type="Pfam" id="PF02213">
    <property type="entry name" value="GYF"/>
    <property type="match status" value="1"/>
</dbReference>
<dbReference type="Proteomes" id="UP001327560">
    <property type="component" value="Chromosome 9"/>
</dbReference>
<name>A0AAQ3QT31_9LILI</name>
<feature type="compositionally biased region" description="Polar residues" evidence="1">
    <location>
        <begin position="1281"/>
        <end position="1293"/>
    </location>
</feature>
<dbReference type="Gene3D" id="3.30.1490.40">
    <property type="match status" value="1"/>
</dbReference>
<accession>A0AAQ3QT31</accession>
<evidence type="ECO:0000313" key="3">
    <source>
        <dbReference type="EMBL" id="WOL19590.1"/>
    </source>
</evidence>
<feature type="region of interest" description="Disordered" evidence="1">
    <location>
        <begin position="1247"/>
        <end position="1327"/>
    </location>
</feature>
<sequence length="1856" mass="203032">MSDITNADARRGLTVDPPPRHASKDGQGSDNPIPLSPQWLISKAVDSKELGPNHENKLDAAKASGIGEDLSSIGKRKDVFRPIVYDPESGRRDRWHDEERETNSAIRRDRWREGDKESGDTRRIERWSDNISRHPVDSRRPPTERWNDSGSKEIDQRRESKWNTRWGPGDKESDSWREKWMDTSKGGNATPEKGASYFSNHGKDINNHGKDTEGDDHYSRSWRSNYALGRGRGDSSHHPSQTPVKPLNTHGYSRGRTESEVSPASITRGRFNSSMSGTSNDSSRFHHLGFLHEKADDTSGDLSSFRYTRMKMLDIYRRTDIKSVRLSSDDFIEVPSLTQVEALEPLAFSAPAPDESVIIKGIEKGEIVSSGAPQLSKESSIGRNNLDARVVKSGSKHDLPAAGDIYRDDNINNTKAENFGPLESPAYEKQYYQLGQYSKLDTTVNSSSFHPNKVNVKELGFNPSAGEIITKDSTRLESSLQYAAPRRCQPEDGPTELDMRLSLLQKGMEANHKIPITSSFFRDDNRWQNVEGIGFQSDPKSESYIRRQSSEVMKDGDPFISKDGLIARKLQPPSPEDLSLYYKDPQGQIQGPFSGTDVIAWYDAGYFGLDLQVRVVNAPADAPFLSLGDAMPHLKMKARPPPGFGVAKQGAALDESLRGKFVNPGSIQTGLGEHDILMSGQRNMSDGLTEKQNRYLESLMSTNMTSSTSDNFSFNRGMPEFGGISTRLPSVVGESGNDANYLLAQARLLERQRSLLNPHSYWSSGDVSSVASKTDMISDSSVPHSKLVSSTVDPSLQILQPQQVDLLSLLHAGADKIPRSVSSGPSGVPFHSNILDAPIVNNPTHAGTEFSAEVLNMHYNQHVPSQIRLGAQQQGLQPTNQPPLPHLISQHTDHTSCLVPPDKLISSEVNQDPRLQSLLQQQYLLSQLPLQSQIPAAQFPVLEKLLLLQQQQKQEQQQLLLQQQQQMLSKLLSGHQSNQQFVDPSYGQTPAAMSAGHAALDNLVLQRVNEQFQINQQMPAPHEHTAHSSYYPNLNLQGNLNASSVSSGAPSLHLPHQIFDHTACLKESDTQPRVDNDGTHNPDSETKPVMADGMTFTQDMVKPGELFLDPRKTSQSLDDGETGHKSSSISQGEELPQVGPEAISHLESSNLDQVHDDFISSNSDQVHDANTPSLDLSDNNHANLSSNKEVVADLQEVKKASEKKSKKQKKSKTKLVSDTGKVLPKTVPNNKPNQEIVTVGLNANETKTEVRTDTEESIWGPSFGGGGEISISSSAEPYESQKFQSSSENLRTSGSKDEGEAESGLIGKQASNPKTTSALGAWKSAPGFKPKSFLEIQQEEQLRVQREISRPEIVPTGASARNPSPAPWSGIVTNVENKLNGDAILEASSTPLVNSEATLKSKSKKSQLHDLLAEEVLAKSYKEDTESSTNNAHSTMLRPPSPGGANVDTSVDLDEFVEAKDTRKARKKASKSKASGVKIPQPVVPTEPSASPSPSPVDKAKSTRQAQEKDSSPAPPVGPSLGDFVIWKGDQASTVPPPAWSMDSRKVQKPTSLRDILLEQEKRSGVTQQQVPIPSPAKLQPNQASRGGGPSWQLSGSSPSKTPSLNSVPPVSAQTKSRVEDDLFWGPPEQSKSEIRKFDFPPTENSISWGIKGSSSKGITGSGSGQKPTGSRRVDHSLSSTLGSSLSISKSQSKSGVKNSEALEFREWCANEWSQLTGTNDTSFLEFCIKQSTSEAEMLLRENLGPLDPNHEFIDKFLSYKEFLSADVVEMAFQSQKSRYMSVEAVNNRNPKAAAAAAAAAAVIDADEGVVEDGDGVPKGRGKKKGKKVQKVNPLLLGFNVVSNRIMMGEIQSVEE</sequence>
<protein>
    <recommendedName>
        <fullName evidence="2">GYF domain-containing protein</fullName>
    </recommendedName>
</protein>
<feature type="region of interest" description="Disordered" evidence="1">
    <location>
        <begin position="1069"/>
        <end position="1091"/>
    </location>
</feature>
<evidence type="ECO:0000259" key="2">
    <source>
        <dbReference type="PROSITE" id="PS50829"/>
    </source>
</evidence>
<dbReference type="PANTHER" id="PTHR47471:SF1">
    <property type="entry name" value="PROTEIN ESSENTIAL FOR POTEXVIRUS ACCUMULATION 1"/>
    <property type="match status" value="1"/>
</dbReference>
<feature type="region of interest" description="Disordered" evidence="1">
    <location>
        <begin position="1110"/>
        <end position="1136"/>
    </location>
</feature>
<evidence type="ECO:0000313" key="4">
    <source>
        <dbReference type="Proteomes" id="UP001327560"/>
    </source>
</evidence>
<feature type="domain" description="GYF" evidence="2">
    <location>
        <begin position="577"/>
        <end position="628"/>
    </location>
</feature>
<feature type="compositionally biased region" description="Polar residues" evidence="1">
    <location>
        <begin position="1309"/>
        <end position="1318"/>
    </location>
</feature>
<feature type="compositionally biased region" description="Low complexity" evidence="1">
    <location>
        <begin position="1646"/>
        <end position="1659"/>
    </location>
</feature>
<dbReference type="InterPro" id="IPR003169">
    <property type="entry name" value="GYF"/>
</dbReference>
<feature type="region of interest" description="Disordered" evidence="1">
    <location>
        <begin position="1199"/>
        <end position="1233"/>
    </location>
</feature>
<dbReference type="EMBL" id="CP136898">
    <property type="protein sequence ID" value="WOL19590.1"/>
    <property type="molecule type" value="Genomic_DNA"/>
</dbReference>
<evidence type="ECO:0000256" key="1">
    <source>
        <dbReference type="SAM" id="MobiDB-lite"/>
    </source>
</evidence>
<dbReference type="CDD" id="cd00072">
    <property type="entry name" value="GYF"/>
    <property type="match status" value="1"/>
</dbReference>
<proteinExistence type="predicted"/>
<feature type="compositionally biased region" description="Basic and acidic residues" evidence="1">
    <location>
        <begin position="88"/>
        <end position="182"/>
    </location>
</feature>
<dbReference type="PANTHER" id="PTHR47471">
    <property type="entry name" value="GYF DOMAIN-CONTAINING PROTEIN"/>
    <property type="match status" value="1"/>
</dbReference>
<feature type="region of interest" description="Disordered" evidence="1">
    <location>
        <begin position="1419"/>
        <end position="1693"/>
    </location>
</feature>
<feature type="region of interest" description="Disordered" evidence="1">
    <location>
        <begin position="1"/>
        <end position="71"/>
    </location>
</feature>
<feature type="compositionally biased region" description="Basic and acidic residues" evidence="1">
    <location>
        <begin position="1498"/>
        <end position="1511"/>
    </location>
</feature>
<feature type="compositionally biased region" description="Basic and acidic residues" evidence="1">
    <location>
        <begin position="45"/>
        <end position="60"/>
    </location>
</feature>
<dbReference type="SMART" id="SM00444">
    <property type="entry name" value="GYF"/>
    <property type="match status" value="1"/>
</dbReference>
<feature type="region of interest" description="Disordered" evidence="1">
    <location>
        <begin position="85"/>
        <end position="279"/>
    </location>
</feature>
<feature type="region of interest" description="Disordered" evidence="1">
    <location>
        <begin position="1161"/>
        <end position="1182"/>
    </location>
</feature>